<accession>A0ABQ2CW37</accession>
<organism evidence="2 3">
    <name type="scientific">Deinococcus roseus</name>
    <dbReference type="NCBI Taxonomy" id="392414"/>
    <lineage>
        <taxon>Bacteria</taxon>
        <taxon>Thermotogati</taxon>
        <taxon>Deinococcota</taxon>
        <taxon>Deinococci</taxon>
        <taxon>Deinococcales</taxon>
        <taxon>Deinococcaceae</taxon>
        <taxon>Deinococcus</taxon>
    </lineage>
</organism>
<sequence length="182" mass="19354">MLTLALDTATPDLSLALLTPEGTFSYCERLERLHAQRIAPEVQNLFSTAGLPFKADRLVVGVGPGSYTGVRVAASYALGLARAWGAEVLGLSTLMAMAASHEGKIGVTLDARRGNVYAALYEIKAGEILQTLIPEGKYPLADFAAQVEAAGGQILSDARVSGEMLGKLADQHGIQDWKLHYL</sequence>
<evidence type="ECO:0000313" key="3">
    <source>
        <dbReference type="Proteomes" id="UP000632222"/>
    </source>
</evidence>
<name>A0ABQ2CW37_9DEIO</name>
<reference evidence="3" key="1">
    <citation type="journal article" date="2019" name="Int. J. Syst. Evol. Microbiol.">
        <title>The Global Catalogue of Microorganisms (GCM) 10K type strain sequencing project: providing services to taxonomists for standard genome sequencing and annotation.</title>
        <authorList>
            <consortium name="The Broad Institute Genomics Platform"/>
            <consortium name="The Broad Institute Genome Sequencing Center for Infectious Disease"/>
            <person name="Wu L."/>
            <person name="Ma J."/>
        </authorList>
    </citation>
    <scope>NUCLEOTIDE SEQUENCE [LARGE SCALE GENOMIC DNA]</scope>
    <source>
        <strain evidence="3">JCM 14370</strain>
    </source>
</reference>
<dbReference type="Gene3D" id="3.30.420.40">
    <property type="match status" value="2"/>
</dbReference>
<dbReference type="RefSeq" id="WP_189000547.1">
    <property type="nucleotide sequence ID" value="NZ_BMOD01000002.1"/>
</dbReference>
<proteinExistence type="predicted"/>
<evidence type="ECO:0000313" key="2">
    <source>
        <dbReference type="EMBL" id="GGJ25365.1"/>
    </source>
</evidence>
<dbReference type="NCBIfam" id="TIGR03725">
    <property type="entry name" value="T6A_YeaZ"/>
    <property type="match status" value="1"/>
</dbReference>
<keyword evidence="3" id="KW-1185">Reference proteome</keyword>
<feature type="domain" description="Gcp-like" evidence="1">
    <location>
        <begin position="30"/>
        <end position="133"/>
    </location>
</feature>
<comment type="caution">
    <text evidence="2">The sequence shown here is derived from an EMBL/GenBank/DDBJ whole genome shotgun (WGS) entry which is preliminary data.</text>
</comment>
<dbReference type="EMBL" id="BMOD01000002">
    <property type="protein sequence ID" value="GGJ25365.1"/>
    <property type="molecule type" value="Genomic_DNA"/>
</dbReference>
<evidence type="ECO:0000259" key="1">
    <source>
        <dbReference type="Pfam" id="PF00814"/>
    </source>
</evidence>
<gene>
    <name evidence="2" type="ORF">GCM10008938_09230</name>
</gene>
<dbReference type="InterPro" id="IPR043129">
    <property type="entry name" value="ATPase_NBD"/>
</dbReference>
<dbReference type="Pfam" id="PF00814">
    <property type="entry name" value="TsaD"/>
    <property type="match status" value="1"/>
</dbReference>
<protein>
    <submittedName>
        <fullName evidence="2">tRNA (Adenosine(37)-N6)-threonylcarbamoyltransferase complex dimerization subunit type 1 TsaB</fullName>
    </submittedName>
</protein>
<dbReference type="InterPro" id="IPR000905">
    <property type="entry name" value="Gcp-like_dom"/>
</dbReference>
<dbReference type="InterPro" id="IPR022496">
    <property type="entry name" value="T6A_TsaB"/>
</dbReference>
<dbReference type="SUPFAM" id="SSF53067">
    <property type="entry name" value="Actin-like ATPase domain"/>
    <property type="match status" value="2"/>
</dbReference>
<dbReference type="Proteomes" id="UP000632222">
    <property type="component" value="Unassembled WGS sequence"/>
</dbReference>